<accession>A0A2I0K2K7</accession>
<organism evidence="2 3">
    <name type="scientific">Punica granatum</name>
    <name type="common">Pomegranate</name>
    <dbReference type="NCBI Taxonomy" id="22663"/>
    <lineage>
        <taxon>Eukaryota</taxon>
        <taxon>Viridiplantae</taxon>
        <taxon>Streptophyta</taxon>
        <taxon>Embryophyta</taxon>
        <taxon>Tracheophyta</taxon>
        <taxon>Spermatophyta</taxon>
        <taxon>Magnoliopsida</taxon>
        <taxon>eudicotyledons</taxon>
        <taxon>Gunneridae</taxon>
        <taxon>Pentapetalae</taxon>
        <taxon>rosids</taxon>
        <taxon>malvids</taxon>
        <taxon>Myrtales</taxon>
        <taxon>Lythraceae</taxon>
        <taxon>Punica</taxon>
    </lineage>
</organism>
<feature type="region of interest" description="Disordered" evidence="1">
    <location>
        <begin position="1"/>
        <end position="40"/>
    </location>
</feature>
<dbReference type="AlphaFoldDB" id="A0A2I0K2K7"/>
<protein>
    <submittedName>
        <fullName evidence="2">Uncharacterized protein</fullName>
    </submittedName>
</protein>
<evidence type="ECO:0000313" key="3">
    <source>
        <dbReference type="Proteomes" id="UP000233551"/>
    </source>
</evidence>
<evidence type="ECO:0000256" key="1">
    <source>
        <dbReference type="SAM" id="MobiDB-lite"/>
    </source>
</evidence>
<reference evidence="2 3" key="1">
    <citation type="submission" date="2017-11" db="EMBL/GenBank/DDBJ databases">
        <title>De-novo sequencing of pomegranate (Punica granatum L.) genome.</title>
        <authorList>
            <person name="Akparov Z."/>
            <person name="Amiraslanov A."/>
            <person name="Hajiyeva S."/>
            <person name="Abbasov M."/>
            <person name="Kaur K."/>
            <person name="Hamwieh A."/>
            <person name="Solovyev V."/>
            <person name="Salamov A."/>
            <person name="Braich B."/>
            <person name="Kosarev P."/>
            <person name="Mahmoud A."/>
            <person name="Hajiyev E."/>
            <person name="Babayeva S."/>
            <person name="Izzatullayeva V."/>
            <person name="Mammadov A."/>
            <person name="Mammadov A."/>
            <person name="Sharifova S."/>
            <person name="Ojaghi J."/>
            <person name="Eynullazada K."/>
            <person name="Bayramov B."/>
            <person name="Abdulazimova A."/>
            <person name="Shahmuradov I."/>
        </authorList>
    </citation>
    <scope>NUCLEOTIDE SEQUENCE [LARGE SCALE GENOMIC DNA]</scope>
    <source>
        <strain evidence="3">cv. AG2017</strain>
        <tissue evidence="2">Leaf</tissue>
    </source>
</reference>
<dbReference type="Proteomes" id="UP000233551">
    <property type="component" value="Unassembled WGS sequence"/>
</dbReference>
<evidence type="ECO:0000313" key="2">
    <source>
        <dbReference type="EMBL" id="PKI62779.1"/>
    </source>
</evidence>
<keyword evidence="3" id="KW-1185">Reference proteome</keyword>
<sequence>MAVSSMTLTDQKGLSDPETGRSHYGMHIHTTFGRKDSGTRPWESLDSAWALRVEGPERRQPRQLGKNEVGTLAPGTARRERKLDVKARNPVKRETMMRWLCTVDRPSDRDHFFTGEGEGREEPLEWDGTTRQSRGAKWYAWKARCAPGELLELGAAGHEGFSRGLGGQAVAWDLAEILGLSRGLVAWLG</sequence>
<name>A0A2I0K2K7_PUNGR</name>
<feature type="compositionally biased region" description="Polar residues" evidence="1">
    <location>
        <begin position="1"/>
        <end position="12"/>
    </location>
</feature>
<gene>
    <name evidence="2" type="ORF">CRG98_016822</name>
</gene>
<dbReference type="EMBL" id="PGOL01000929">
    <property type="protein sequence ID" value="PKI62779.1"/>
    <property type="molecule type" value="Genomic_DNA"/>
</dbReference>
<comment type="caution">
    <text evidence="2">The sequence shown here is derived from an EMBL/GenBank/DDBJ whole genome shotgun (WGS) entry which is preliminary data.</text>
</comment>
<proteinExistence type="predicted"/>